<feature type="region of interest" description="Disordered" evidence="1">
    <location>
        <begin position="46"/>
        <end position="69"/>
    </location>
</feature>
<organism evidence="2 3">
    <name type="scientific">Oryza rufipogon</name>
    <name type="common">Brownbeard rice</name>
    <name type="synonym">Asian wild rice</name>
    <dbReference type="NCBI Taxonomy" id="4529"/>
    <lineage>
        <taxon>Eukaryota</taxon>
        <taxon>Viridiplantae</taxon>
        <taxon>Streptophyta</taxon>
        <taxon>Embryophyta</taxon>
        <taxon>Tracheophyta</taxon>
        <taxon>Spermatophyta</taxon>
        <taxon>Magnoliopsida</taxon>
        <taxon>Liliopsida</taxon>
        <taxon>Poales</taxon>
        <taxon>Poaceae</taxon>
        <taxon>BOP clade</taxon>
        <taxon>Oryzoideae</taxon>
        <taxon>Oryzeae</taxon>
        <taxon>Oryzinae</taxon>
        <taxon>Oryza</taxon>
    </lineage>
</organism>
<accession>A0A0E0NSJ0</accession>
<keyword evidence="3" id="KW-1185">Reference proteome</keyword>
<dbReference type="Proteomes" id="UP000008022">
    <property type="component" value="Unassembled WGS sequence"/>
</dbReference>
<feature type="region of interest" description="Disordered" evidence="1">
    <location>
        <begin position="117"/>
        <end position="138"/>
    </location>
</feature>
<evidence type="ECO:0000313" key="3">
    <source>
        <dbReference type="Proteomes" id="UP000008022"/>
    </source>
</evidence>
<proteinExistence type="predicted"/>
<dbReference type="AlphaFoldDB" id="A0A0E0NSJ0"/>
<dbReference type="EnsemblPlants" id="ORUFI03G11050.1">
    <property type="protein sequence ID" value="ORUFI03G11050.1"/>
    <property type="gene ID" value="ORUFI03G11050"/>
</dbReference>
<dbReference type="Gramene" id="ORUFI03G11050.1">
    <property type="protein sequence ID" value="ORUFI03G11050.1"/>
    <property type="gene ID" value="ORUFI03G11050"/>
</dbReference>
<dbReference type="HOGENOM" id="CLU_2055746_0_0_1"/>
<name>A0A0E0NSJ0_ORYRU</name>
<evidence type="ECO:0000313" key="2">
    <source>
        <dbReference type="EnsemblPlants" id="ORUFI03G11050.1"/>
    </source>
</evidence>
<reference evidence="2" key="2">
    <citation type="submission" date="2015-06" db="UniProtKB">
        <authorList>
            <consortium name="EnsemblPlants"/>
        </authorList>
    </citation>
    <scope>IDENTIFICATION</scope>
</reference>
<sequence length="138" mass="14769">MRRAWAAVGGGGAGWWCSGEGAVPIFLTATHGEKGRQAGARLWATLSPSSTGRPTERSWAWKTGAAGTGGGQLGRSWVVALRHERRCHQARPAVPIFSTMGHGEKGRQAGARGVVTELDQPSLFSHQGTRKRGGHYRR</sequence>
<feature type="compositionally biased region" description="Basic residues" evidence="1">
    <location>
        <begin position="128"/>
        <end position="138"/>
    </location>
</feature>
<protein>
    <submittedName>
        <fullName evidence="2">Uncharacterized protein</fullName>
    </submittedName>
</protein>
<evidence type="ECO:0000256" key="1">
    <source>
        <dbReference type="SAM" id="MobiDB-lite"/>
    </source>
</evidence>
<reference evidence="3" key="1">
    <citation type="submission" date="2013-06" db="EMBL/GenBank/DDBJ databases">
        <authorList>
            <person name="Zhao Q."/>
        </authorList>
    </citation>
    <scope>NUCLEOTIDE SEQUENCE</scope>
    <source>
        <strain evidence="3">cv. W1943</strain>
    </source>
</reference>